<keyword evidence="1" id="KW-0472">Membrane</keyword>
<keyword evidence="1" id="KW-1133">Transmembrane helix</keyword>
<organism evidence="2 3">
    <name type="scientific">Candidatus Blautia gallistercoris</name>
    <dbReference type="NCBI Taxonomy" id="2838490"/>
    <lineage>
        <taxon>Bacteria</taxon>
        <taxon>Bacillati</taxon>
        <taxon>Bacillota</taxon>
        <taxon>Clostridia</taxon>
        <taxon>Lachnospirales</taxon>
        <taxon>Lachnospiraceae</taxon>
        <taxon>Blautia</taxon>
    </lineage>
</organism>
<dbReference type="PANTHER" id="PTHR39174">
    <property type="entry name" value="INNER MEMBRANE PROTEIN-RELATED"/>
    <property type="match status" value="1"/>
</dbReference>
<dbReference type="EMBL" id="DXEX01000223">
    <property type="protein sequence ID" value="HIX60107.1"/>
    <property type="molecule type" value="Genomic_DNA"/>
</dbReference>
<comment type="caution">
    <text evidence="2">The sequence shown here is derived from an EMBL/GenBank/DDBJ whole genome shotgun (WGS) entry which is preliminary data.</text>
</comment>
<evidence type="ECO:0000313" key="2">
    <source>
        <dbReference type="EMBL" id="HIX60107.1"/>
    </source>
</evidence>
<protein>
    <submittedName>
        <fullName evidence="2">YhdT family protein</fullName>
    </submittedName>
</protein>
<dbReference type="Pfam" id="PF06196">
    <property type="entry name" value="DUF997"/>
    <property type="match status" value="1"/>
</dbReference>
<evidence type="ECO:0000313" key="3">
    <source>
        <dbReference type="Proteomes" id="UP000886817"/>
    </source>
</evidence>
<accession>A0A9D1WL35</accession>
<proteinExistence type="predicted"/>
<feature type="transmembrane region" description="Helical" evidence="1">
    <location>
        <begin position="25"/>
        <end position="47"/>
    </location>
</feature>
<feature type="transmembrane region" description="Helical" evidence="1">
    <location>
        <begin position="59"/>
        <end position="80"/>
    </location>
</feature>
<keyword evidence="1" id="KW-0812">Transmembrane</keyword>
<gene>
    <name evidence="2" type="ORF">IAA45_10410</name>
</gene>
<dbReference type="InterPro" id="IPR010398">
    <property type="entry name" value="DUF997"/>
</dbReference>
<dbReference type="AlphaFoldDB" id="A0A9D1WL35"/>
<reference evidence="2" key="1">
    <citation type="journal article" date="2021" name="PeerJ">
        <title>Extensive microbial diversity within the chicken gut microbiome revealed by metagenomics and culture.</title>
        <authorList>
            <person name="Gilroy R."/>
            <person name="Ravi A."/>
            <person name="Getino M."/>
            <person name="Pursley I."/>
            <person name="Horton D.L."/>
            <person name="Alikhan N.F."/>
            <person name="Baker D."/>
            <person name="Gharbi K."/>
            <person name="Hall N."/>
            <person name="Watson M."/>
            <person name="Adriaenssens E.M."/>
            <person name="Foster-Nyarko E."/>
            <person name="Jarju S."/>
            <person name="Secka A."/>
            <person name="Antonio M."/>
            <person name="Oren A."/>
            <person name="Chaudhuri R.R."/>
            <person name="La Ragione R."/>
            <person name="Hildebrand F."/>
            <person name="Pallen M.J."/>
        </authorList>
    </citation>
    <scope>NUCLEOTIDE SEQUENCE</scope>
    <source>
        <strain evidence="2">ChiSjej1B19-8411</strain>
    </source>
</reference>
<evidence type="ECO:0000256" key="1">
    <source>
        <dbReference type="SAM" id="Phobius"/>
    </source>
</evidence>
<dbReference type="Proteomes" id="UP000886817">
    <property type="component" value="Unassembled WGS sequence"/>
</dbReference>
<name>A0A9D1WL35_9FIRM</name>
<sequence>MENENKKEEMSYKEKFIQMNKEAKATWIVAAISFIVWLAGGFGIYLLVGNSWTILGMPAWFVIGSFGCWFVGIIGVVYLLKFVFKDFNLGHDEEDSNE</sequence>
<dbReference type="PANTHER" id="PTHR39174:SF1">
    <property type="entry name" value="INNER MEMBRANE PROTEIN"/>
    <property type="match status" value="1"/>
</dbReference>
<reference evidence="2" key="2">
    <citation type="submission" date="2021-04" db="EMBL/GenBank/DDBJ databases">
        <authorList>
            <person name="Gilroy R."/>
        </authorList>
    </citation>
    <scope>NUCLEOTIDE SEQUENCE</scope>
    <source>
        <strain evidence="2">ChiSjej1B19-8411</strain>
    </source>
</reference>